<keyword evidence="4" id="KW-1185">Reference proteome</keyword>
<accession>A0ABX8H3X4</accession>
<dbReference type="Proteomes" id="UP000682802">
    <property type="component" value="Plasmid p1"/>
</dbReference>
<organism evidence="3 4">
    <name type="scientific">Flammeovirga kamogawensis</name>
    <dbReference type="NCBI Taxonomy" id="373891"/>
    <lineage>
        <taxon>Bacteria</taxon>
        <taxon>Pseudomonadati</taxon>
        <taxon>Bacteroidota</taxon>
        <taxon>Cytophagia</taxon>
        <taxon>Cytophagales</taxon>
        <taxon>Flammeovirgaceae</taxon>
        <taxon>Flammeovirga</taxon>
    </lineage>
</organism>
<feature type="domain" description="DUF4842" evidence="2">
    <location>
        <begin position="463"/>
        <end position="656"/>
    </location>
</feature>
<geneLocation type="plasmid" evidence="3 4">
    <name>p1</name>
</geneLocation>
<dbReference type="SUPFAM" id="SSF63829">
    <property type="entry name" value="Calcium-dependent phosphotriesterase"/>
    <property type="match status" value="1"/>
</dbReference>
<feature type="chain" id="PRO_5047270770" evidence="1">
    <location>
        <begin position="25"/>
        <end position="670"/>
    </location>
</feature>
<evidence type="ECO:0000313" key="4">
    <source>
        <dbReference type="Proteomes" id="UP000682802"/>
    </source>
</evidence>
<evidence type="ECO:0000259" key="2">
    <source>
        <dbReference type="Pfam" id="PF16130"/>
    </source>
</evidence>
<dbReference type="NCBIfam" id="TIGR04456">
    <property type="entry name" value="LruC_dom"/>
    <property type="match status" value="1"/>
</dbReference>
<dbReference type="Pfam" id="PF16130">
    <property type="entry name" value="DUF4842"/>
    <property type="match status" value="1"/>
</dbReference>
<dbReference type="InterPro" id="IPR032295">
    <property type="entry name" value="DUF4842"/>
</dbReference>
<gene>
    <name evidence="3" type="ORF">KM029_25700</name>
</gene>
<dbReference type="InterPro" id="IPR031025">
    <property type="entry name" value="LruC_dom"/>
</dbReference>
<dbReference type="PROSITE" id="PS51257">
    <property type="entry name" value="PROKAR_LIPOPROTEIN"/>
    <property type="match status" value="1"/>
</dbReference>
<keyword evidence="3" id="KW-0614">Plasmid</keyword>
<proteinExistence type="predicted"/>
<name>A0ABX8H3X4_9BACT</name>
<dbReference type="RefSeq" id="WP_144077271.1">
    <property type="nucleotide sequence ID" value="NZ_CP076130.1"/>
</dbReference>
<keyword evidence="1" id="KW-0732">Signal</keyword>
<evidence type="ECO:0000313" key="3">
    <source>
        <dbReference type="EMBL" id="QWG10373.1"/>
    </source>
</evidence>
<protein>
    <submittedName>
        <fullName evidence="3">LruC domain-containing protein</fullName>
    </submittedName>
</protein>
<feature type="signal peptide" evidence="1">
    <location>
        <begin position="1"/>
        <end position="24"/>
    </location>
</feature>
<sequence length="670" mass="72823">MRNFLLNKISLAIFLIIVSLGCSSSSDDTPAPTPNNNNGDTTVVADNTTEFEKIVIPDGFNYEMTSEITFTASRKNTTGKIVYSFYTIDYNNTHNFIGKALSNSDGVLEYKVNIAGYIEKIYVTMRYRGTLYSKTIAKSSTNIQVVFDENSNQVESSNARTKSCSDVIYAVNNSGQAFTINIGSNTVNNVTALAEGGSKASAVNAASDKLYYEHNGSIYTMNMSNVNGNGTLVDNSGSPLSPPNLNSNQYTGLEYVADQNILIAYKNKELYILSPSNYSIVRKPTMSGFNGSDTGVDGDIAVDIAGNYYLATNYGLYSINFASDYSTAALTLITNSSFPYTITGIGFDSDNTLYASTDDIPSKLITINPQNGVHNVVFTLPGNIDDFSMSRCDVVSLDSDGDGVADIDDTYPNDINKAFNNFSPAENVNSYLAYEDLYPNKGDFDFNDIIVEYNANLITNGNNEITFINFKFKVKSVGAANPSGFAIELPVESAKIKSVTGMSITAPGTINLEGNGVESGIPANKTVFAVFDNSFNILSQSGNVKASSLINITVEFQTPVAYTSLNQVPYNPFIFTQGDRANEVHLPGKSYTVKFNTDLLTAGQDGGNYKTAQGHPWALHIPVEFAPPKEEVDITTAYKRFNSFITSNGSQDIGWYTNQDGNRDDEKLAY</sequence>
<reference evidence="3 4" key="1">
    <citation type="submission" date="2021-05" db="EMBL/GenBank/DDBJ databases">
        <title>Comparative genomic studies on the polysaccharide-degrading batcterial strains of the Flammeovirga genus.</title>
        <authorList>
            <person name="Zewei F."/>
            <person name="Zheng Z."/>
            <person name="Yu L."/>
            <person name="Ruyue G."/>
            <person name="Yanhong M."/>
            <person name="Yuanyuan C."/>
            <person name="Jingyan G."/>
            <person name="Wenjun H."/>
        </authorList>
    </citation>
    <scope>NUCLEOTIDE SEQUENCE [LARGE SCALE GENOMIC DNA]</scope>
    <source>
        <strain evidence="3 4">YS10</strain>
        <plasmid evidence="3 4">p1</plasmid>
    </source>
</reference>
<evidence type="ECO:0000256" key="1">
    <source>
        <dbReference type="SAM" id="SignalP"/>
    </source>
</evidence>
<dbReference type="EMBL" id="CP076130">
    <property type="protein sequence ID" value="QWG10373.1"/>
    <property type="molecule type" value="Genomic_DNA"/>
</dbReference>